<dbReference type="InterPro" id="IPR036569">
    <property type="entry name" value="RpiB_LacA_LacB_sf"/>
</dbReference>
<dbReference type="PIRSF" id="PIRSF005384">
    <property type="entry name" value="RpiB_LacA_B"/>
    <property type="match status" value="1"/>
</dbReference>
<sequence>MSASALSAPVIIGSDHAGLALKQVIVAHLKAAGRQVEDLGPQTAESCDYPLYAAKVTERVLATGGFGILVCGTGIGMSMAANRFPGIRAALCTCEFHARATRQHNDANVLCLGERVTGPGVAMGLVDLFLDTPFEGGRHQRRIDQFDGPACTGCC</sequence>
<dbReference type="Gene3D" id="3.40.1400.10">
    <property type="entry name" value="Sugar-phosphate isomerase, RpiB/LacA/LacB"/>
    <property type="match status" value="1"/>
</dbReference>
<evidence type="ECO:0000313" key="4">
    <source>
        <dbReference type="Proteomes" id="UP001180616"/>
    </source>
</evidence>
<accession>A0ABY9R4B5</accession>
<dbReference type="EC" id="5.3.1.6" evidence="3"/>
<dbReference type="InterPro" id="IPR003500">
    <property type="entry name" value="RpiB_LacA_LacB"/>
</dbReference>
<dbReference type="PANTHER" id="PTHR30345">
    <property type="entry name" value="RIBOSE-5-PHOSPHATE ISOMERASE B"/>
    <property type="match status" value="1"/>
</dbReference>
<dbReference type="GO" id="GO:0004751">
    <property type="term" value="F:ribose-5-phosphate isomerase activity"/>
    <property type="evidence" value="ECO:0007669"/>
    <property type="project" value="UniProtKB-EC"/>
</dbReference>
<dbReference type="Proteomes" id="UP001180616">
    <property type="component" value="Chromosome"/>
</dbReference>
<keyword evidence="2 3" id="KW-0413">Isomerase</keyword>
<evidence type="ECO:0000313" key="3">
    <source>
        <dbReference type="EMBL" id="WMW66052.1"/>
    </source>
</evidence>
<dbReference type="NCBIfam" id="NF004051">
    <property type="entry name" value="PRK05571.1"/>
    <property type="match status" value="1"/>
</dbReference>
<dbReference type="EMBL" id="CP133659">
    <property type="protein sequence ID" value="WMW66052.1"/>
    <property type="molecule type" value="Genomic_DNA"/>
</dbReference>
<evidence type="ECO:0000256" key="1">
    <source>
        <dbReference type="ARBA" id="ARBA00008754"/>
    </source>
</evidence>
<keyword evidence="4" id="KW-1185">Reference proteome</keyword>
<gene>
    <name evidence="3" type="primary">rpiB</name>
    <name evidence="3" type="ORF">KPS_000599</name>
</gene>
<name>A0ABY9R4B5_9BACT</name>
<evidence type="ECO:0000256" key="2">
    <source>
        <dbReference type="ARBA" id="ARBA00023235"/>
    </source>
</evidence>
<dbReference type="PANTHER" id="PTHR30345:SF0">
    <property type="entry name" value="DNA DAMAGE-REPAIR_TOLERATION PROTEIN DRT102"/>
    <property type="match status" value="1"/>
</dbReference>
<comment type="similarity">
    <text evidence="1">Belongs to the LacAB/RpiB family.</text>
</comment>
<reference evidence="3" key="1">
    <citation type="submission" date="2023-09" db="EMBL/GenBank/DDBJ databases">
        <authorList>
            <consortium name="CW5 consortium"/>
            <person name="Lu C.-W."/>
        </authorList>
    </citation>
    <scope>NUCLEOTIDE SEQUENCE</scope>
    <source>
        <strain evidence="3">KPS</strain>
    </source>
</reference>
<dbReference type="SUPFAM" id="SSF89623">
    <property type="entry name" value="Ribose/Galactose isomerase RpiB/AlsB"/>
    <property type="match status" value="1"/>
</dbReference>
<dbReference type="NCBIfam" id="TIGR00689">
    <property type="entry name" value="rpiB_lacA_lacB"/>
    <property type="match status" value="1"/>
</dbReference>
<dbReference type="NCBIfam" id="TIGR01120">
    <property type="entry name" value="rpiB"/>
    <property type="match status" value="1"/>
</dbReference>
<dbReference type="Pfam" id="PF02502">
    <property type="entry name" value="LacAB_rpiB"/>
    <property type="match status" value="1"/>
</dbReference>
<proteinExistence type="inferred from homology"/>
<dbReference type="InterPro" id="IPR004785">
    <property type="entry name" value="RpiB"/>
</dbReference>
<organism evidence="3 4">
    <name type="scientific">Nitratidesulfovibrio liaohensis</name>
    <dbReference type="NCBI Taxonomy" id="2604158"/>
    <lineage>
        <taxon>Bacteria</taxon>
        <taxon>Pseudomonadati</taxon>
        <taxon>Thermodesulfobacteriota</taxon>
        <taxon>Desulfovibrionia</taxon>
        <taxon>Desulfovibrionales</taxon>
        <taxon>Desulfovibrionaceae</taxon>
        <taxon>Nitratidesulfovibrio</taxon>
    </lineage>
</organism>
<protein>
    <submittedName>
        <fullName evidence="3">Ribose 5-phosphate isomerase B</fullName>
        <ecNumber evidence="3">5.3.1.6</ecNumber>
    </submittedName>
</protein>